<keyword evidence="2" id="KW-1185">Reference proteome</keyword>
<accession>A0AAD7G125</accession>
<dbReference type="Proteomes" id="UP001221142">
    <property type="component" value="Unassembled WGS sequence"/>
</dbReference>
<organism evidence="1 2">
    <name type="scientific">Roridomyces roridus</name>
    <dbReference type="NCBI Taxonomy" id="1738132"/>
    <lineage>
        <taxon>Eukaryota</taxon>
        <taxon>Fungi</taxon>
        <taxon>Dikarya</taxon>
        <taxon>Basidiomycota</taxon>
        <taxon>Agaricomycotina</taxon>
        <taxon>Agaricomycetes</taxon>
        <taxon>Agaricomycetidae</taxon>
        <taxon>Agaricales</taxon>
        <taxon>Marasmiineae</taxon>
        <taxon>Mycenaceae</taxon>
        <taxon>Roridomyces</taxon>
    </lineage>
</organism>
<name>A0AAD7G125_9AGAR</name>
<evidence type="ECO:0000313" key="2">
    <source>
        <dbReference type="Proteomes" id="UP001221142"/>
    </source>
</evidence>
<gene>
    <name evidence="1" type="ORF">FB45DRAFT_732111</name>
</gene>
<comment type="caution">
    <text evidence="1">The sequence shown here is derived from an EMBL/GenBank/DDBJ whole genome shotgun (WGS) entry which is preliminary data.</text>
</comment>
<protein>
    <submittedName>
        <fullName evidence="1">Uncharacterized protein</fullName>
    </submittedName>
</protein>
<sequence length="187" mass="21231">MKSTAIGDLLRYTHGQYYSHVVLLLLLFSEPLHADAFKKSSPKGYDIVIALHERLYTAHPSLHRVSPGPWTNITIDLGPQTVTIPDIPRGPICRWWWICVTALGTFDHKRGGHLIEWDSAKMFEFPAGGSFLIPPLMRCSIAAIQPGETRYSITQYTVPPPGWYRWPEATHVFSTMDELRRKAKTTT</sequence>
<evidence type="ECO:0000313" key="1">
    <source>
        <dbReference type="EMBL" id="KAJ7650265.1"/>
    </source>
</evidence>
<dbReference type="EMBL" id="JARKIF010000001">
    <property type="protein sequence ID" value="KAJ7650265.1"/>
    <property type="molecule type" value="Genomic_DNA"/>
</dbReference>
<proteinExistence type="predicted"/>
<reference evidence="1" key="1">
    <citation type="submission" date="2023-03" db="EMBL/GenBank/DDBJ databases">
        <title>Massive genome expansion in bonnet fungi (Mycena s.s.) driven by repeated elements and novel gene families across ecological guilds.</title>
        <authorList>
            <consortium name="Lawrence Berkeley National Laboratory"/>
            <person name="Harder C.B."/>
            <person name="Miyauchi S."/>
            <person name="Viragh M."/>
            <person name="Kuo A."/>
            <person name="Thoen E."/>
            <person name="Andreopoulos B."/>
            <person name="Lu D."/>
            <person name="Skrede I."/>
            <person name="Drula E."/>
            <person name="Henrissat B."/>
            <person name="Morin E."/>
            <person name="Kohler A."/>
            <person name="Barry K."/>
            <person name="LaButti K."/>
            <person name="Morin E."/>
            <person name="Salamov A."/>
            <person name="Lipzen A."/>
            <person name="Mereny Z."/>
            <person name="Hegedus B."/>
            <person name="Baldrian P."/>
            <person name="Stursova M."/>
            <person name="Weitz H."/>
            <person name="Taylor A."/>
            <person name="Grigoriev I.V."/>
            <person name="Nagy L.G."/>
            <person name="Martin F."/>
            <person name="Kauserud H."/>
        </authorList>
    </citation>
    <scope>NUCLEOTIDE SEQUENCE</scope>
    <source>
        <strain evidence="1">9284</strain>
    </source>
</reference>
<dbReference type="AlphaFoldDB" id="A0AAD7G125"/>